<feature type="compositionally biased region" description="Basic residues" evidence="2">
    <location>
        <begin position="1036"/>
        <end position="1047"/>
    </location>
</feature>
<protein>
    <submittedName>
        <fullName evidence="3">Uncharacterized protein</fullName>
    </submittedName>
</protein>
<keyword evidence="4" id="KW-1185">Reference proteome</keyword>
<feature type="repeat" description="WD" evidence="1">
    <location>
        <begin position="696"/>
        <end position="735"/>
    </location>
</feature>
<dbReference type="Proteomes" id="UP001470230">
    <property type="component" value="Unassembled WGS sequence"/>
</dbReference>
<evidence type="ECO:0000256" key="1">
    <source>
        <dbReference type="PROSITE-ProRule" id="PRU00221"/>
    </source>
</evidence>
<feature type="compositionally biased region" description="Basic and acidic residues" evidence="2">
    <location>
        <begin position="871"/>
        <end position="881"/>
    </location>
</feature>
<dbReference type="EMBL" id="JAPFFF010000007">
    <property type="protein sequence ID" value="KAK8886603.1"/>
    <property type="molecule type" value="Genomic_DNA"/>
</dbReference>
<name>A0ABR2K6W4_9EUKA</name>
<sequence>MLDSSISFGLQKKSSFIFGTGKIGSVYPINAYEKIVSTNKEFLKIENTTIKKSFNCQFSTSLFIEEANLIVGVSASKSEIFVFTLNDLNNPIIANFPTNQIGIFHIIYSKRSSVLLTFGFGVKIWNFNIKIPDRRRSTLKPTVNISLRYSFSGDDSTPIISPEVSNYEASIIISPSFDYANEIVFLPSSKGIIGYDMNGRQKVIMYRLPSSNKTTYCYYEDKQEMLVYDDTNGLILCTTSGFVQSRPLVGTTTIIWMDFLDSENALLMDAKGSFYILDLKTGRSFHCYSVLNSSSSATITTTTNKTHQKNDTTFSMMPFLGPSNSLNGLSEINGTHNGLSNAKRMPSRVFLLRESREVCLCFGPRLETFKIDIPWRNWAVNISKTNALRRIEKPGEAARVLAYTSNSFVKILSPKDGHVLTDATPKSLSSPAGFFYDRGYLIYYQSKDDRKDDQNRLLMKKVFDTQTKERLFVLLEDGSISMFDADQNPCKEIGCAEMKVNSMTVCYFNNEFCYALSSLHSGEIYLVDTENVKQIKKKFLISHDNFCRMLFDPISVCLVCVMNRETILFDMQTQKVISRLPIKGTKLVELNDGVLYYGYENGDINFVKINTPSTDNCIEKSSLNNNTVNNGTVNNNITDDCIEKSSLNNNHTVNNGTVNNNITDNCIEKSSLNNNKVDMSNGSNVKRLCLVSKEPNKLHFDSVTGFAFSQSFWVSVSVDQTVRYWDYSNSNFFTINMPCRLFGCEIINGKRDVVVGTDNELMLIEGETVFNGEIDEVDSVVDNFDNECDDFQKSLIENVMRMQREEEKREEERRNKIEKEEKEKMRKRQPLKEEKSNQKHKKLNLNREDLGNLHRLDLNKNSNDASQKVDNLSEKVVDDSQKVVSQSEMTDEMKAILKEEEEKRRNKAYEAMMEITDRGRRYKEKALSKFNEDKSAKEKEKEKEKKKEKEKEKESKREKVDNVVVVGGDNPKSNISDWSIKIGPNSGSDSLQSSRRMKKAAGKENEAAKSDRISLQVVSPSHSSNAESGNSESAHAPRRRKKKRVPHSHQDAASEQPQTNAKVEAPHQSQAKLSVQQEPESNITPSGSSFAYPEKPPTIDSNKLVSTFSQPEAHPTECADSTQDSNRSPLSYTNASVLTEPAADSAALPHPSILAYPSESVSSSVPVSAASDAGSILSAGRNDSLDLSFLQPPPAVTSAIRNKKYRSVANRNNIATSPIPDLSQENFDEEDQIATEKAPFLRPARAVKKKNSFNFLRRKNRMYRRAPTPPQVIRRSFVPKLNQRRRRLRSRSSNFTRKSGGFFEMPLPQFVLDIEAVKSQFGRGKVELLPLVQRIESDTFYMQRMNSKISHEKDTDDDREDDSLFNRSSSQFNSNELANSIGSANSMNESSPTVRPLIEQSKKQIFVPVASAKIGRNQSLGRIKQQHPSRVSRRPLGNYENSVTVVNSSDLTPRKLIPRKFSSVDNANHDAKEKSKKKK</sequence>
<feature type="compositionally biased region" description="Basic and acidic residues" evidence="2">
    <location>
        <begin position="1001"/>
        <end position="1012"/>
    </location>
</feature>
<proteinExistence type="predicted"/>
<dbReference type="InterPro" id="IPR001680">
    <property type="entry name" value="WD40_rpt"/>
</dbReference>
<feature type="compositionally biased region" description="Polar residues" evidence="2">
    <location>
        <begin position="859"/>
        <end position="870"/>
    </location>
</feature>
<accession>A0ABR2K6W4</accession>
<comment type="caution">
    <text evidence="3">The sequence shown here is derived from an EMBL/GenBank/DDBJ whole genome shotgun (WGS) entry which is preliminary data.</text>
</comment>
<feature type="compositionally biased region" description="Low complexity" evidence="2">
    <location>
        <begin position="1019"/>
        <end position="1034"/>
    </location>
</feature>
<feature type="compositionally biased region" description="Basic residues" evidence="2">
    <location>
        <begin position="1424"/>
        <end position="1433"/>
    </location>
</feature>
<dbReference type="PROSITE" id="PS50082">
    <property type="entry name" value="WD_REPEATS_2"/>
    <property type="match status" value="1"/>
</dbReference>
<evidence type="ECO:0000313" key="4">
    <source>
        <dbReference type="Proteomes" id="UP001470230"/>
    </source>
</evidence>
<dbReference type="PANTHER" id="PTHR45532">
    <property type="entry name" value="WD REPEAT-CONTAINING PROTEIN 97"/>
    <property type="match status" value="1"/>
</dbReference>
<evidence type="ECO:0000256" key="2">
    <source>
        <dbReference type="SAM" id="MobiDB-lite"/>
    </source>
</evidence>
<feature type="compositionally biased region" description="Basic and acidic residues" evidence="2">
    <location>
        <begin position="803"/>
        <end position="837"/>
    </location>
</feature>
<feature type="compositionally biased region" description="Polar residues" evidence="2">
    <location>
        <begin position="1099"/>
        <end position="1110"/>
    </location>
</feature>
<feature type="region of interest" description="Disordered" evidence="2">
    <location>
        <begin position="1457"/>
        <end position="1479"/>
    </location>
</feature>
<dbReference type="SUPFAM" id="SSF50998">
    <property type="entry name" value="Quinoprotein alcohol dehydrogenase-like"/>
    <property type="match status" value="1"/>
</dbReference>
<feature type="compositionally biased region" description="Polar residues" evidence="2">
    <location>
        <begin position="985"/>
        <end position="994"/>
    </location>
</feature>
<dbReference type="PANTHER" id="PTHR45532:SF1">
    <property type="entry name" value="WD REPEAT-CONTAINING PROTEIN 97"/>
    <property type="match status" value="1"/>
</dbReference>
<feature type="region of interest" description="Disordered" evidence="2">
    <location>
        <begin position="1346"/>
        <end position="1395"/>
    </location>
</feature>
<feature type="region of interest" description="Disordered" evidence="2">
    <location>
        <begin position="803"/>
        <end position="889"/>
    </location>
</feature>
<reference evidence="3 4" key="1">
    <citation type="submission" date="2024-04" db="EMBL/GenBank/DDBJ databases">
        <title>Tritrichomonas musculus Genome.</title>
        <authorList>
            <person name="Alves-Ferreira E."/>
            <person name="Grigg M."/>
            <person name="Lorenzi H."/>
            <person name="Galac M."/>
        </authorList>
    </citation>
    <scope>NUCLEOTIDE SEQUENCE [LARGE SCALE GENOMIC DNA]</scope>
    <source>
        <strain evidence="3 4">EAF2021</strain>
    </source>
</reference>
<feature type="compositionally biased region" description="Polar residues" evidence="2">
    <location>
        <begin position="1119"/>
        <end position="1136"/>
    </location>
</feature>
<organism evidence="3 4">
    <name type="scientific">Tritrichomonas musculus</name>
    <dbReference type="NCBI Taxonomy" id="1915356"/>
    <lineage>
        <taxon>Eukaryota</taxon>
        <taxon>Metamonada</taxon>
        <taxon>Parabasalia</taxon>
        <taxon>Tritrichomonadida</taxon>
        <taxon>Tritrichomonadidae</taxon>
        <taxon>Tritrichomonas</taxon>
    </lineage>
</organism>
<dbReference type="Gene3D" id="2.130.10.10">
    <property type="entry name" value="YVTN repeat-like/Quinoprotein amine dehydrogenase"/>
    <property type="match status" value="1"/>
</dbReference>
<dbReference type="InterPro" id="IPR015943">
    <property type="entry name" value="WD40/YVTN_repeat-like_dom_sf"/>
</dbReference>
<keyword evidence="1" id="KW-0853">WD repeat</keyword>
<feature type="region of interest" description="Disordered" evidence="2">
    <location>
        <begin position="916"/>
        <end position="1136"/>
    </location>
</feature>
<gene>
    <name evidence="3" type="ORF">M9Y10_042067</name>
</gene>
<feature type="compositionally biased region" description="Basic and acidic residues" evidence="2">
    <location>
        <begin position="916"/>
        <end position="961"/>
    </location>
</feature>
<feature type="compositionally biased region" description="Polar residues" evidence="2">
    <location>
        <begin position="1051"/>
        <end position="1089"/>
    </location>
</feature>
<evidence type="ECO:0000313" key="3">
    <source>
        <dbReference type="EMBL" id="KAK8886603.1"/>
    </source>
</evidence>
<feature type="compositionally biased region" description="Polar residues" evidence="2">
    <location>
        <begin position="1365"/>
        <end position="1393"/>
    </location>
</feature>
<dbReference type="InterPro" id="IPR011047">
    <property type="entry name" value="Quinoprotein_ADH-like_sf"/>
</dbReference>
<feature type="region of interest" description="Disordered" evidence="2">
    <location>
        <begin position="1417"/>
        <end position="1436"/>
    </location>
</feature>
<feature type="compositionally biased region" description="Basic and acidic residues" evidence="2">
    <location>
        <begin position="845"/>
        <end position="858"/>
    </location>
</feature>